<evidence type="ECO:0000256" key="13">
    <source>
        <dbReference type="ARBA" id="ARBA00023136"/>
    </source>
</evidence>
<name>A0A124F5N2_9RHOB</name>
<evidence type="ECO:0000256" key="18">
    <source>
        <dbReference type="ARBA" id="ARBA00049504"/>
    </source>
</evidence>
<evidence type="ECO:0000256" key="17">
    <source>
        <dbReference type="ARBA" id="ARBA00048623"/>
    </source>
</evidence>
<evidence type="ECO:0000256" key="5">
    <source>
        <dbReference type="ARBA" id="ARBA00013200"/>
    </source>
</evidence>
<evidence type="ECO:0000256" key="16">
    <source>
        <dbReference type="ARBA" id="ARBA00032853"/>
    </source>
</evidence>
<protein>
    <recommendedName>
        <fullName evidence="6 19">Adenosylcobinamide-GDP ribazoletransferase</fullName>
        <ecNumber evidence="5 19">2.7.8.26</ecNumber>
    </recommendedName>
    <alternativeName>
        <fullName evidence="16 19">Cobalamin synthase</fullName>
    </alternativeName>
    <alternativeName>
        <fullName evidence="15 19">Cobalamin-5'-phosphate synthase</fullName>
    </alternativeName>
</protein>
<accession>A0A124F5N2</accession>
<evidence type="ECO:0000256" key="6">
    <source>
        <dbReference type="ARBA" id="ARBA00015850"/>
    </source>
</evidence>
<dbReference type="GO" id="GO:0005886">
    <property type="term" value="C:plasma membrane"/>
    <property type="evidence" value="ECO:0007669"/>
    <property type="project" value="UniProtKB-SubCell"/>
</dbReference>
<dbReference type="HAMAP" id="MF_00719">
    <property type="entry name" value="CobS"/>
    <property type="match status" value="1"/>
</dbReference>
<dbReference type="PANTHER" id="PTHR34148">
    <property type="entry name" value="ADENOSYLCOBINAMIDE-GDP RIBAZOLETRANSFERASE"/>
    <property type="match status" value="1"/>
</dbReference>
<dbReference type="RefSeq" id="WP_068343960.1">
    <property type="nucleotide sequence ID" value="NZ_LQBQ01000001.1"/>
</dbReference>
<dbReference type="GO" id="GO:0051073">
    <property type="term" value="F:adenosylcobinamide-GDP ribazoletransferase activity"/>
    <property type="evidence" value="ECO:0007669"/>
    <property type="project" value="UniProtKB-UniRule"/>
</dbReference>
<dbReference type="InterPro" id="IPR003805">
    <property type="entry name" value="CobS"/>
</dbReference>
<comment type="similarity">
    <text evidence="4 19">Belongs to the CobS family.</text>
</comment>
<dbReference type="EMBL" id="LQBQ01000001">
    <property type="protein sequence ID" value="KUJ85756.1"/>
    <property type="molecule type" value="Genomic_DNA"/>
</dbReference>
<evidence type="ECO:0000256" key="2">
    <source>
        <dbReference type="ARBA" id="ARBA00004651"/>
    </source>
</evidence>
<dbReference type="Proteomes" id="UP000053791">
    <property type="component" value="Unassembled WGS sequence"/>
</dbReference>
<feature type="transmembrane region" description="Helical" evidence="19">
    <location>
        <begin position="41"/>
        <end position="61"/>
    </location>
</feature>
<dbReference type="PANTHER" id="PTHR34148:SF1">
    <property type="entry name" value="ADENOSYLCOBINAMIDE-GDP RIBAZOLETRANSFERASE"/>
    <property type="match status" value="1"/>
</dbReference>
<dbReference type="GO" id="GO:0009236">
    <property type="term" value="P:cobalamin biosynthetic process"/>
    <property type="evidence" value="ECO:0007669"/>
    <property type="project" value="UniProtKB-UniRule"/>
</dbReference>
<dbReference type="EC" id="2.7.8.26" evidence="5 19"/>
<keyword evidence="8 19" id="KW-0169">Cobalamin biosynthesis</keyword>
<dbReference type="NCBIfam" id="TIGR00317">
    <property type="entry name" value="cobS"/>
    <property type="match status" value="1"/>
</dbReference>
<feature type="transmembrane region" description="Helical" evidence="19">
    <location>
        <begin position="12"/>
        <end position="29"/>
    </location>
</feature>
<keyword evidence="11 19" id="KW-0460">Magnesium</keyword>
<evidence type="ECO:0000256" key="7">
    <source>
        <dbReference type="ARBA" id="ARBA00022475"/>
    </source>
</evidence>
<evidence type="ECO:0000256" key="4">
    <source>
        <dbReference type="ARBA" id="ARBA00010561"/>
    </source>
</evidence>
<comment type="catalytic activity">
    <reaction evidence="18 19">
        <text>alpha-ribazole 5'-phosphate + adenosylcob(III)inamide-GDP = adenosylcob(III)alamin 5'-phosphate + GMP + H(+)</text>
        <dbReference type="Rhea" id="RHEA:23560"/>
        <dbReference type="ChEBI" id="CHEBI:15378"/>
        <dbReference type="ChEBI" id="CHEBI:57918"/>
        <dbReference type="ChEBI" id="CHEBI:58115"/>
        <dbReference type="ChEBI" id="CHEBI:60487"/>
        <dbReference type="ChEBI" id="CHEBI:60493"/>
        <dbReference type="EC" id="2.7.8.26"/>
    </reaction>
</comment>
<evidence type="ECO:0000313" key="20">
    <source>
        <dbReference type="EMBL" id="KUJ85756.1"/>
    </source>
</evidence>
<comment type="subcellular location">
    <subcellularLocation>
        <location evidence="2 19">Cell membrane</location>
        <topology evidence="2 19">Multi-pass membrane protein</topology>
    </subcellularLocation>
</comment>
<evidence type="ECO:0000256" key="10">
    <source>
        <dbReference type="ARBA" id="ARBA00022692"/>
    </source>
</evidence>
<feature type="transmembrane region" description="Helical" evidence="19">
    <location>
        <begin position="67"/>
        <end position="87"/>
    </location>
</feature>
<evidence type="ECO:0000256" key="1">
    <source>
        <dbReference type="ARBA" id="ARBA00001946"/>
    </source>
</evidence>
<dbReference type="GO" id="GO:0008818">
    <property type="term" value="F:cobalamin 5'-phosphate synthase activity"/>
    <property type="evidence" value="ECO:0007669"/>
    <property type="project" value="UniProtKB-UniRule"/>
</dbReference>
<proteinExistence type="inferred from homology"/>
<dbReference type="Pfam" id="PF02654">
    <property type="entry name" value="CobS"/>
    <property type="match status" value="1"/>
</dbReference>
<reference evidence="20 21" key="1">
    <citation type="submission" date="2015-12" db="EMBL/GenBank/DDBJ databases">
        <authorList>
            <person name="Shamseldin A."/>
            <person name="Moawad H."/>
            <person name="Abd El-Rahim W.M."/>
            <person name="Sadowsky M.J."/>
        </authorList>
    </citation>
    <scope>NUCLEOTIDE SEQUENCE [LARGE SCALE GENOMIC DNA]</scope>
    <source>
        <strain evidence="20 21">ZGT118</strain>
    </source>
</reference>
<organism evidence="20 21">
    <name type="scientific">Ruegeria marisrubri</name>
    <dbReference type="NCBI Taxonomy" id="1685379"/>
    <lineage>
        <taxon>Bacteria</taxon>
        <taxon>Pseudomonadati</taxon>
        <taxon>Pseudomonadota</taxon>
        <taxon>Alphaproteobacteria</taxon>
        <taxon>Rhodobacterales</taxon>
        <taxon>Roseobacteraceae</taxon>
        <taxon>Ruegeria</taxon>
    </lineage>
</organism>
<evidence type="ECO:0000256" key="14">
    <source>
        <dbReference type="ARBA" id="ARBA00025228"/>
    </source>
</evidence>
<comment type="cofactor">
    <cofactor evidence="1 19">
        <name>Mg(2+)</name>
        <dbReference type="ChEBI" id="CHEBI:18420"/>
    </cofactor>
</comment>
<dbReference type="STRING" id="1685379.AVO45_01875"/>
<keyword evidence="13 19" id="KW-0472">Membrane</keyword>
<evidence type="ECO:0000256" key="3">
    <source>
        <dbReference type="ARBA" id="ARBA00004663"/>
    </source>
</evidence>
<comment type="caution">
    <text evidence="20">The sequence shown here is derived from an EMBL/GenBank/DDBJ whole genome shotgun (WGS) entry which is preliminary data.</text>
</comment>
<keyword evidence="21" id="KW-1185">Reference proteome</keyword>
<keyword evidence="10 19" id="KW-0812">Transmembrane</keyword>
<dbReference type="UniPathway" id="UPA00148">
    <property type="reaction ID" value="UER00238"/>
</dbReference>
<evidence type="ECO:0000256" key="11">
    <source>
        <dbReference type="ARBA" id="ARBA00022842"/>
    </source>
</evidence>
<comment type="caution">
    <text evidence="19">Lacks conserved residue(s) required for the propagation of feature annotation.</text>
</comment>
<evidence type="ECO:0000256" key="15">
    <source>
        <dbReference type="ARBA" id="ARBA00032605"/>
    </source>
</evidence>
<comment type="pathway">
    <text evidence="3 19">Cofactor biosynthesis; adenosylcobalamin biosynthesis; adenosylcobalamin from cob(II)yrinate a,c-diamide: step 7/7.</text>
</comment>
<dbReference type="AlphaFoldDB" id="A0A124F5N2"/>
<gene>
    <name evidence="19" type="primary">cobS</name>
    <name evidence="20" type="ORF">AVO45_01875</name>
</gene>
<evidence type="ECO:0000256" key="9">
    <source>
        <dbReference type="ARBA" id="ARBA00022679"/>
    </source>
</evidence>
<evidence type="ECO:0000313" key="21">
    <source>
        <dbReference type="Proteomes" id="UP000053791"/>
    </source>
</evidence>
<keyword evidence="9 19" id="KW-0808">Transferase</keyword>
<comment type="function">
    <text evidence="14 19">Joins adenosylcobinamide-GDP and alpha-ribazole to generate adenosylcobalamin (Ado-cobalamin). Also synthesizes adenosylcobalamin 5'-phosphate from adenosylcobinamide-GDP and alpha-ribazole 5'-phosphate.</text>
</comment>
<evidence type="ECO:0000256" key="8">
    <source>
        <dbReference type="ARBA" id="ARBA00022573"/>
    </source>
</evidence>
<comment type="catalytic activity">
    <reaction evidence="17 19">
        <text>alpha-ribazole + adenosylcob(III)inamide-GDP = adenosylcob(III)alamin + GMP + H(+)</text>
        <dbReference type="Rhea" id="RHEA:16049"/>
        <dbReference type="ChEBI" id="CHEBI:10329"/>
        <dbReference type="ChEBI" id="CHEBI:15378"/>
        <dbReference type="ChEBI" id="CHEBI:18408"/>
        <dbReference type="ChEBI" id="CHEBI:58115"/>
        <dbReference type="ChEBI" id="CHEBI:60487"/>
        <dbReference type="EC" id="2.7.8.26"/>
    </reaction>
</comment>
<evidence type="ECO:0000256" key="19">
    <source>
        <dbReference type="HAMAP-Rule" id="MF_00719"/>
    </source>
</evidence>
<evidence type="ECO:0000256" key="12">
    <source>
        <dbReference type="ARBA" id="ARBA00022989"/>
    </source>
</evidence>
<keyword evidence="12 19" id="KW-1133">Transmembrane helix</keyword>
<sequence length="254" mass="25866">MTKNDTKPFSLWDIPLALVLLTRLPLPRLPDGTFARQARAAWAFPLAGLAVATVACVVGWLGLQAGIPTWACAALVVATLIATTGAMHEDGLADTVDGFWGGFTPERRLEIMKDSHIGTYGVLALILSQMLRISAIGALAAAGALWVVLAAAIWSRALMPVTMAALPNPRGSGLSHRVGTPDVTTCAAGLALALVLVALLAGTAGAVSALFAALAAICLGAVAKAKIGGQTGDVLGATQQVGEITFLLALAAQL</sequence>
<keyword evidence="7 19" id="KW-1003">Cell membrane</keyword>